<protein>
    <recommendedName>
        <fullName evidence="4">Alpha/beta hydrolase fold-3 domain-containing protein</fullName>
    </recommendedName>
</protein>
<name>A0A9P8LAC7_9PEZI</name>
<keyword evidence="2" id="KW-0378">Hydrolase</keyword>
<evidence type="ECO:0000256" key="2">
    <source>
        <dbReference type="ARBA" id="ARBA00022801"/>
    </source>
</evidence>
<feature type="active site" evidence="3">
    <location>
        <position position="164"/>
    </location>
</feature>
<reference evidence="5" key="1">
    <citation type="submission" date="2021-03" db="EMBL/GenBank/DDBJ databases">
        <title>Comparative genomics and phylogenomic investigation of the class Geoglossomycetes provide insights into ecological specialization and systematics.</title>
        <authorList>
            <person name="Melie T."/>
            <person name="Pirro S."/>
            <person name="Miller A.N."/>
            <person name="Quandt A."/>
        </authorList>
    </citation>
    <scope>NUCLEOTIDE SEQUENCE</scope>
    <source>
        <strain evidence="5">CAQ_001_2017</strain>
    </source>
</reference>
<dbReference type="Gene3D" id="3.40.50.1820">
    <property type="entry name" value="alpha/beta hydrolase"/>
    <property type="match status" value="1"/>
</dbReference>
<evidence type="ECO:0000259" key="4">
    <source>
        <dbReference type="Pfam" id="PF07859"/>
    </source>
</evidence>
<proteinExistence type="inferred from homology"/>
<dbReference type="InterPro" id="IPR013094">
    <property type="entry name" value="AB_hydrolase_3"/>
</dbReference>
<dbReference type="PANTHER" id="PTHR48081:SF31">
    <property type="entry name" value="STERYL ACETYL HYDROLASE MUG81-RELATED"/>
    <property type="match status" value="1"/>
</dbReference>
<comment type="similarity">
    <text evidence="1">Belongs to the 'GDXG' lipolytic enzyme family.</text>
</comment>
<dbReference type="Proteomes" id="UP000750711">
    <property type="component" value="Unassembled WGS sequence"/>
</dbReference>
<dbReference type="EMBL" id="JAGHQM010000835">
    <property type="protein sequence ID" value="KAH0558472.1"/>
    <property type="molecule type" value="Genomic_DNA"/>
</dbReference>
<evidence type="ECO:0000313" key="5">
    <source>
        <dbReference type="EMBL" id="KAH0558472.1"/>
    </source>
</evidence>
<dbReference type="SUPFAM" id="SSF53474">
    <property type="entry name" value="alpha/beta-Hydrolases"/>
    <property type="match status" value="1"/>
</dbReference>
<dbReference type="InterPro" id="IPR033140">
    <property type="entry name" value="Lipase_GDXG_put_SER_AS"/>
</dbReference>
<dbReference type="AlphaFoldDB" id="A0A9P8LAC7"/>
<evidence type="ECO:0000256" key="1">
    <source>
        <dbReference type="ARBA" id="ARBA00010515"/>
    </source>
</evidence>
<evidence type="ECO:0000313" key="6">
    <source>
        <dbReference type="Proteomes" id="UP000750711"/>
    </source>
</evidence>
<sequence>MAPTSTKPHLGIGQKLVLVLKLIKFLSSTVLSLLSAPFRGSAGAPQYIKHVGYHAIRSATGALSSEQIQYLIPSTDESYAAFAKWKGFIPQSIVLADGTKGHWIGPKDAEKKPISASATASRTLSQPFGYRLGQEAFECMCRTFPPAKHSVLTVKSKIVLAGDSAGGNLCLALLSHMSHPHPDVPKVESTENFRGAALLSPWVTFDIGAPAMKTNRYKDCLKDKTLQYWGDQFMGKAKADPYNQPLTASSDWWSALAVDEILIVAGADEIMIDDIQEFAKKLEVNNNHYFYGFTPNRELDL</sequence>
<dbReference type="PROSITE" id="PS01174">
    <property type="entry name" value="LIPASE_GDXG_SER"/>
    <property type="match status" value="1"/>
</dbReference>
<dbReference type="GO" id="GO:0016787">
    <property type="term" value="F:hydrolase activity"/>
    <property type="evidence" value="ECO:0007669"/>
    <property type="project" value="UniProtKB-KW"/>
</dbReference>
<dbReference type="InterPro" id="IPR050300">
    <property type="entry name" value="GDXG_lipolytic_enzyme"/>
</dbReference>
<keyword evidence="6" id="KW-1185">Reference proteome</keyword>
<comment type="caution">
    <text evidence="5">The sequence shown here is derived from an EMBL/GenBank/DDBJ whole genome shotgun (WGS) entry which is preliminary data.</text>
</comment>
<accession>A0A9P8LAC7</accession>
<dbReference type="InterPro" id="IPR029058">
    <property type="entry name" value="AB_hydrolase_fold"/>
</dbReference>
<evidence type="ECO:0000256" key="3">
    <source>
        <dbReference type="PROSITE-ProRule" id="PRU10038"/>
    </source>
</evidence>
<dbReference type="PANTHER" id="PTHR48081">
    <property type="entry name" value="AB HYDROLASE SUPERFAMILY PROTEIN C4A8.06C"/>
    <property type="match status" value="1"/>
</dbReference>
<gene>
    <name evidence="5" type="ORF">GP486_004868</name>
</gene>
<organism evidence="5 6">
    <name type="scientific">Trichoglossum hirsutum</name>
    <dbReference type="NCBI Taxonomy" id="265104"/>
    <lineage>
        <taxon>Eukaryota</taxon>
        <taxon>Fungi</taxon>
        <taxon>Dikarya</taxon>
        <taxon>Ascomycota</taxon>
        <taxon>Pezizomycotina</taxon>
        <taxon>Geoglossomycetes</taxon>
        <taxon>Geoglossales</taxon>
        <taxon>Geoglossaceae</taxon>
        <taxon>Trichoglossum</taxon>
    </lineage>
</organism>
<feature type="domain" description="Alpha/beta hydrolase fold-3" evidence="4">
    <location>
        <begin position="155"/>
        <end position="287"/>
    </location>
</feature>
<dbReference type="Pfam" id="PF07859">
    <property type="entry name" value="Abhydrolase_3"/>
    <property type="match status" value="1"/>
</dbReference>